<dbReference type="EMBL" id="CP054140">
    <property type="protein sequence ID" value="QQG66277.1"/>
    <property type="molecule type" value="Genomic_DNA"/>
</dbReference>
<gene>
    <name evidence="3" type="ORF">HP555_10590</name>
</gene>
<dbReference type="Pfam" id="PF02624">
    <property type="entry name" value="YcaO"/>
    <property type="match status" value="1"/>
</dbReference>
<dbReference type="NCBIfam" id="TIGR00702">
    <property type="entry name" value="YcaO-type kinase domain"/>
    <property type="match status" value="1"/>
</dbReference>
<dbReference type="Gene3D" id="3.30.1330.230">
    <property type="match status" value="1"/>
</dbReference>
<feature type="repeat" description="TPR" evidence="1">
    <location>
        <begin position="534"/>
        <end position="567"/>
    </location>
</feature>
<protein>
    <submittedName>
        <fullName evidence="3">YcaO-like family protein</fullName>
    </submittedName>
</protein>
<dbReference type="PROSITE" id="PS50293">
    <property type="entry name" value="TPR_REGION"/>
    <property type="match status" value="1"/>
</dbReference>
<dbReference type="RefSeq" id="WP_199262282.1">
    <property type="nucleotide sequence ID" value="NZ_CP054140.1"/>
</dbReference>
<dbReference type="Pfam" id="PF13432">
    <property type="entry name" value="TPR_16"/>
    <property type="match status" value="1"/>
</dbReference>
<keyword evidence="1" id="KW-0802">TPR repeat</keyword>
<dbReference type="InterPro" id="IPR011990">
    <property type="entry name" value="TPR-like_helical_dom_sf"/>
</dbReference>
<proteinExistence type="predicted"/>
<organism evidence="3 4">
    <name type="scientific">Desulfobulbus oligotrophicus</name>
    <dbReference type="NCBI Taxonomy" id="1909699"/>
    <lineage>
        <taxon>Bacteria</taxon>
        <taxon>Pseudomonadati</taxon>
        <taxon>Thermodesulfobacteriota</taxon>
        <taxon>Desulfobulbia</taxon>
        <taxon>Desulfobulbales</taxon>
        <taxon>Desulfobulbaceae</taxon>
        <taxon>Desulfobulbus</taxon>
    </lineage>
</organism>
<dbReference type="SMART" id="SM00028">
    <property type="entry name" value="TPR"/>
    <property type="match status" value="4"/>
</dbReference>
<dbReference type="SUPFAM" id="SSF48452">
    <property type="entry name" value="TPR-like"/>
    <property type="match status" value="1"/>
</dbReference>
<name>A0A7T6AR79_9BACT</name>
<keyword evidence="4" id="KW-1185">Reference proteome</keyword>
<dbReference type="Proteomes" id="UP000596092">
    <property type="component" value="Chromosome"/>
</dbReference>
<dbReference type="PROSITE" id="PS51664">
    <property type="entry name" value="YCAO"/>
    <property type="match status" value="1"/>
</dbReference>
<dbReference type="Gene3D" id="1.25.40.10">
    <property type="entry name" value="Tetratricopeptide repeat domain"/>
    <property type="match status" value="1"/>
</dbReference>
<dbReference type="InterPro" id="IPR019734">
    <property type="entry name" value="TPR_rpt"/>
</dbReference>
<dbReference type="Gene3D" id="3.30.160.660">
    <property type="match status" value="1"/>
</dbReference>
<evidence type="ECO:0000259" key="2">
    <source>
        <dbReference type="PROSITE" id="PS51664"/>
    </source>
</evidence>
<evidence type="ECO:0000256" key="1">
    <source>
        <dbReference type="PROSITE-ProRule" id="PRU00339"/>
    </source>
</evidence>
<feature type="repeat" description="TPR" evidence="1">
    <location>
        <begin position="500"/>
        <end position="533"/>
    </location>
</feature>
<feature type="domain" description="YcaO" evidence="2">
    <location>
        <begin position="79"/>
        <end position="426"/>
    </location>
</feature>
<dbReference type="KEGG" id="dog:HP555_10590"/>
<evidence type="ECO:0000313" key="3">
    <source>
        <dbReference type="EMBL" id="QQG66277.1"/>
    </source>
</evidence>
<feature type="repeat" description="TPR" evidence="1">
    <location>
        <begin position="429"/>
        <end position="462"/>
    </location>
</feature>
<dbReference type="InterPro" id="IPR003776">
    <property type="entry name" value="YcaO-like_dom"/>
</dbReference>
<evidence type="ECO:0000313" key="4">
    <source>
        <dbReference type="Proteomes" id="UP000596092"/>
    </source>
</evidence>
<accession>A0A7T6AR79</accession>
<dbReference type="Pfam" id="PF13181">
    <property type="entry name" value="TPR_8"/>
    <property type="match status" value="1"/>
</dbReference>
<dbReference type="AlphaFoldDB" id="A0A7T6AR79"/>
<dbReference type="PANTHER" id="PTHR37809:SF1">
    <property type="entry name" value="RIBOSOMAL PROTEIN S12 METHYLTHIOTRANSFERASE ACCESSORY FACTOR YCAO"/>
    <property type="match status" value="1"/>
</dbReference>
<sequence length="588" mass="65107">MKPRIITLKSCRKQYTYDQDKACTPAETVSRFLERLRLTKLDVLKEVRRIDTGRLDIPVYFSVCGSDAQKVIGNKKQMGKGSTPEQAQASACMELAERFSLFSFLKNTENFLIGDYATLKSQGYPVVPIEFLLKSVHDTELSPELLEKLLTGLPLRWVWSLRLADSMPLLIPFSWFYAINEFNGSSAGNTNEEAIVQGVSEVVERHVCALISRDRLVTPAIDFTSITDPVARALLAKFQQNGIEVYLNDFSLNTGIPTVAALAYDPNTFPHLSEIVYTAGTAPDAAKAMIRALTEVAQLAGDFNSGSNYVASGLPKPSELKEVAHVVETPDTIPLQLMADCHHEDILEEIKNCVEALKDVDMEVFVVDVTHPQLQIPAVYTVVPGAHFRERAMEGKAALFAAKLAAELLTADALDAKLDSMQEMLPDAYYLQFYRGRNLYEKGAVEAALTCFQKALDLQPAGEDIPYLCSYLGLCFRDQGQFAEAIEVLSQGLVYDEERPDIHNTLGVCYFKTGRYAEAVESFRRAVTLNPMSAIDYANLALNLEKIGAYQEAISQYETALSLDSSIIFAAENLAELLINATPDKEQA</sequence>
<dbReference type="PROSITE" id="PS50005">
    <property type="entry name" value="TPR"/>
    <property type="match status" value="3"/>
</dbReference>
<dbReference type="PANTHER" id="PTHR37809">
    <property type="entry name" value="RIBOSOMAL PROTEIN S12 METHYLTHIOTRANSFERASE ACCESSORY FACTOR YCAO"/>
    <property type="match status" value="1"/>
</dbReference>
<reference evidence="3 4" key="1">
    <citation type="submission" date="2020-05" db="EMBL/GenBank/DDBJ databases">
        <title>Complete genome of Desulfobulbus oligotrophicus.</title>
        <authorList>
            <person name="Podar M."/>
        </authorList>
    </citation>
    <scope>NUCLEOTIDE SEQUENCE [LARGE SCALE GENOMIC DNA]</scope>
    <source>
        <strain evidence="3 4">Prop6</strain>
    </source>
</reference>